<evidence type="ECO:0000256" key="3">
    <source>
        <dbReference type="ARBA" id="ARBA00023136"/>
    </source>
</evidence>
<keyword evidence="2 4" id="KW-1133">Transmembrane helix</keyword>
<feature type="transmembrane region" description="Helical" evidence="4">
    <location>
        <begin position="88"/>
        <end position="104"/>
    </location>
</feature>
<feature type="transmembrane region" description="Helical" evidence="4">
    <location>
        <begin position="124"/>
        <end position="143"/>
    </location>
</feature>
<dbReference type="AlphaFoldDB" id="A0A9J6PPN5"/>
<feature type="transmembrane region" description="Helical" evidence="4">
    <location>
        <begin position="63"/>
        <end position="82"/>
    </location>
</feature>
<feature type="transmembrane region" description="Helical" evidence="4">
    <location>
        <begin position="292"/>
        <end position="314"/>
    </location>
</feature>
<dbReference type="EMBL" id="JAODIM010000039">
    <property type="protein sequence ID" value="MCU5777576.1"/>
    <property type="molecule type" value="Genomic_DNA"/>
</dbReference>
<dbReference type="RefSeq" id="WP_267141182.1">
    <property type="nucleotide sequence ID" value="NZ_JAODIL010000053.1"/>
</dbReference>
<dbReference type="Pfam" id="PF07690">
    <property type="entry name" value="MFS_1"/>
    <property type="match status" value="1"/>
</dbReference>
<keyword evidence="3 4" id="KW-0472">Membrane</keyword>
<keyword evidence="1 4" id="KW-0812">Transmembrane</keyword>
<accession>A0A9J6PPN5</accession>
<dbReference type="InterPro" id="IPR036259">
    <property type="entry name" value="MFS_trans_sf"/>
</dbReference>
<name>A0A9J6PPN5_9GAMM</name>
<feature type="transmembrane region" description="Helical" evidence="4">
    <location>
        <begin position="266"/>
        <end position="286"/>
    </location>
</feature>
<dbReference type="InterPro" id="IPR011701">
    <property type="entry name" value="MFS"/>
</dbReference>
<feature type="transmembrane region" description="Helical" evidence="4">
    <location>
        <begin position="335"/>
        <end position="352"/>
    </location>
</feature>
<evidence type="ECO:0000259" key="5">
    <source>
        <dbReference type="PROSITE" id="PS50850"/>
    </source>
</evidence>
<dbReference type="Gene3D" id="1.20.1250.20">
    <property type="entry name" value="MFS general substrate transporter like domains"/>
    <property type="match status" value="1"/>
</dbReference>
<proteinExistence type="predicted"/>
<feature type="transmembrane region" description="Helical" evidence="4">
    <location>
        <begin position="199"/>
        <end position="216"/>
    </location>
</feature>
<evidence type="ECO:0000256" key="2">
    <source>
        <dbReference type="ARBA" id="ARBA00022989"/>
    </source>
</evidence>
<evidence type="ECO:0000256" key="4">
    <source>
        <dbReference type="SAM" id="Phobius"/>
    </source>
</evidence>
<sequence length="389" mass="43839">MRKYISICANELDTYLDYTIFTIIAIYTLYAFPSLIGILGACFAIPFFMLGRMYGIYFDKGDILRARIIFFSANSLVIPLILLSDSMIHLYIIVLIKSACRCGIAISNTKLNREDKEAKRFYELYGYMINVSRIFIPLLVIYLNANYGLWVVVLLSVILNLTGMLVSVFDDKNKFRGGGDNKYMERSDFSLRFLMKNNVEFYFLVFAYTLSNLAFFMSNDLLGIFFEKIGHGEKSIGFIITLLGVGGLLGTWFSGIMVKTQSSKNILVSSVTVNSVAFFGFGFLAVENYHYIIYYIFIFMVGISSGMTFFAIRYGVRNIVGYKNTAKVTGGIQKISSIVAILMPIGGGYLANVMGVEFTFKLTSIMLALIIVFVLFKKNLTTIKRSDCV</sequence>
<evidence type="ECO:0000256" key="1">
    <source>
        <dbReference type="ARBA" id="ARBA00022692"/>
    </source>
</evidence>
<dbReference type="InterPro" id="IPR020846">
    <property type="entry name" value="MFS_dom"/>
</dbReference>
<feature type="domain" description="Major facilitator superfamily (MFS) profile" evidence="5">
    <location>
        <begin position="200"/>
        <end position="389"/>
    </location>
</feature>
<feature type="transmembrane region" description="Helical" evidence="4">
    <location>
        <begin position="20"/>
        <end position="51"/>
    </location>
</feature>
<organism evidence="6 7">
    <name type="scientific">Winslowiella arboricola</name>
    <dbReference type="NCBI Taxonomy" id="2978220"/>
    <lineage>
        <taxon>Bacteria</taxon>
        <taxon>Pseudomonadati</taxon>
        <taxon>Pseudomonadota</taxon>
        <taxon>Gammaproteobacteria</taxon>
        <taxon>Enterobacterales</taxon>
        <taxon>Erwiniaceae</taxon>
        <taxon>Winslowiella</taxon>
    </lineage>
</organism>
<dbReference type="GO" id="GO:0022857">
    <property type="term" value="F:transmembrane transporter activity"/>
    <property type="evidence" value="ECO:0007669"/>
    <property type="project" value="InterPro"/>
</dbReference>
<evidence type="ECO:0000313" key="7">
    <source>
        <dbReference type="Proteomes" id="UP001064262"/>
    </source>
</evidence>
<dbReference type="PROSITE" id="PS50850">
    <property type="entry name" value="MFS"/>
    <property type="match status" value="1"/>
</dbReference>
<dbReference type="SUPFAM" id="SSF103473">
    <property type="entry name" value="MFS general substrate transporter"/>
    <property type="match status" value="1"/>
</dbReference>
<keyword evidence="7" id="KW-1185">Reference proteome</keyword>
<dbReference type="Proteomes" id="UP001064262">
    <property type="component" value="Unassembled WGS sequence"/>
</dbReference>
<feature type="transmembrane region" description="Helical" evidence="4">
    <location>
        <begin position="358"/>
        <end position="376"/>
    </location>
</feature>
<protein>
    <recommendedName>
        <fullName evidence="5">Major facilitator superfamily (MFS) profile domain-containing protein</fullName>
    </recommendedName>
</protein>
<comment type="caution">
    <text evidence="6">The sequence shown here is derived from an EMBL/GenBank/DDBJ whole genome shotgun (WGS) entry which is preliminary data.</text>
</comment>
<reference evidence="6" key="1">
    <citation type="submission" date="2022-09" db="EMBL/GenBank/DDBJ databases">
        <title>Winslowiella arboricola sp. nov., isolated from bleeding cankers on broadleaf hosts.</title>
        <authorList>
            <person name="Brady C."/>
            <person name="Kaur S."/>
            <person name="Crampton B."/>
            <person name="Maddock D."/>
            <person name="Arnold D."/>
            <person name="Denman S."/>
        </authorList>
    </citation>
    <scope>NUCLEOTIDE SEQUENCE</scope>
    <source>
        <strain evidence="6">BAC 15a-03b</strain>
    </source>
</reference>
<feature type="transmembrane region" description="Helical" evidence="4">
    <location>
        <begin position="236"/>
        <end position="254"/>
    </location>
</feature>
<gene>
    <name evidence="6" type="ORF">N5923_08735</name>
</gene>
<feature type="transmembrane region" description="Helical" evidence="4">
    <location>
        <begin position="149"/>
        <end position="169"/>
    </location>
</feature>
<evidence type="ECO:0000313" key="6">
    <source>
        <dbReference type="EMBL" id="MCU5777576.1"/>
    </source>
</evidence>